<evidence type="ECO:0000313" key="3">
    <source>
        <dbReference type="Proteomes" id="UP000792457"/>
    </source>
</evidence>
<gene>
    <name evidence="2" type="ORF">J437_LFUL017526</name>
</gene>
<keyword evidence="3" id="KW-1185">Reference proteome</keyword>
<dbReference type="AlphaFoldDB" id="A0A8K0KL78"/>
<dbReference type="Pfam" id="PF09326">
    <property type="entry name" value="NADH_dhqG_C"/>
    <property type="match status" value="1"/>
</dbReference>
<comment type="caution">
    <text evidence="2">The sequence shown here is derived from an EMBL/GenBank/DDBJ whole genome shotgun (WGS) entry which is preliminary data.</text>
</comment>
<name>A0A8K0KL78_LADFU</name>
<evidence type="ECO:0000259" key="1">
    <source>
        <dbReference type="Pfam" id="PF09326"/>
    </source>
</evidence>
<feature type="domain" description="NADH-ubiquinone oxidoreductase 75 kDa subunit mitochondrial-like" evidence="1">
    <location>
        <begin position="25"/>
        <end position="77"/>
    </location>
</feature>
<dbReference type="EMBL" id="KZ309152">
    <property type="protein sequence ID" value="KAG8237324.1"/>
    <property type="molecule type" value="Genomic_DNA"/>
</dbReference>
<proteinExistence type="predicted"/>
<sequence length="89" mass="10214">MPYDTLQEVRQRLEEISPNLTRYGEVEGANYTQEACELFQSVEGKLSQSPVDVKYKGLEDFFMTDTISRASPTMAKCVKAVRKQKENPY</sequence>
<dbReference type="Proteomes" id="UP000792457">
    <property type="component" value="Unassembled WGS sequence"/>
</dbReference>
<dbReference type="GO" id="GO:0051536">
    <property type="term" value="F:iron-sulfur cluster binding"/>
    <property type="evidence" value="ECO:0007669"/>
    <property type="project" value="InterPro"/>
</dbReference>
<protein>
    <recommendedName>
        <fullName evidence="1">NADH-ubiquinone oxidoreductase 75 kDa subunit mitochondrial-like domain-containing protein</fullName>
    </recommendedName>
</protein>
<reference evidence="2" key="2">
    <citation type="submission" date="2017-10" db="EMBL/GenBank/DDBJ databases">
        <title>Ladona fulva Genome sequencing and assembly.</title>
        <authorList>
            <person name="Murali S."/>
            <person name="Richards S."/>
            <person name="Bandaranaike D."/>
            <person name="Bellair M."/>
            <person name="Blankenburg K."/>
            <person name="Chao H."/>
            <person name="Dinh H."/>
            <person name="Doddapaneni H."/>
            <person name="Dugan-Rocha S."/>
            <person name="Elkadiri S."/>
            <person name="Gnanaolivu R."/>
            <person name="Hernandez B."/>
            <person name="Skinner E."/>
            <person name="Javaid M."/>
            <person name="Lee S."/>
            <person name="Li M."/>
            <person name="Ming W."/>
            <person name="Munidasa M."/>
            <person name="Muniz J."/>
            <person name="Nguyen L."/>
            <person name="Hughes D."/>
            <person name="Osuji N."/>
            <person name="Pu L.-L."/>
            <person name="Puazo M."/>
            <person name="Qu C."/>
            <person name="Quiroz J."/>
            <person name="Raj R."/>
            <person name="Weissenberger G."/>
            <person name="Xin Y."/>
            <person name="Zou X."/>
            <person name="Han Y."/>
            <person name="Worley K."/>
            <person name="Muzny D."/>
            <person name="Gibbs R."/>
        </authorList>
    </citation>
    <scope>NUCLEOTIDE SEQUENCE</scope>
    <source>
        <strain evidence="2">Sampled in the wild</strain>
    </source>
</reference>
<dbReference type="InterPro" id="IPR015405">
    <property type="entry name" value="NDUFS1-like_C"/>
</dbReference>
<organism evidence="2 3">
    <name type="scientific">Ladona fulva</name>
    <name type="common">Scarce chaser dragonfly</name>
    <name type="synonym">Libellula fulva</name>
    <dbReference type="NCBI Taxonomy" id="123851"/>
    <lineage>
        <taxon>Eukaryota</taxon>
        <taxon>Metazoa</taxon>
        <taxon>Ecdysozoa</taxon>
        <taxon>Arthropoda</taxon>
        <taxon>Hexapoda</taxon>
        <taxon>Insecta</taxon>
        <taxon>Pterygota</taxon>
        <taxon>Palaeoptera</taxon>
        <taxon>Odonata</taxon>
        <taxon>Epiprocta</taxon>
        <taxon>Anisoptera</taxon>
        <taxon>Libelluloidea</taxon>
        <taxon>Libellulidae</taxon>
        <taxon>Ladona</taxon>
    </lineage>
</organism>
<reference evidence="2" key="1">
    <citation type="submission" date="2013-04" db="EMBL/GenBank/DDBJ databases">
        <authorList>
            <person name="Qu J."/>
            <person name="Murali S.C."/>
            <person name="Bandaranaike D."/>
            <person name="Bellair M."/>
            <person name="Blankenburg K."/>
            <person name="Chao H."/>
            <person name="Dinh H."/>
            <person name="Doddapaneni H."/>
            <person name="Downs B."/>
            <person name="Dugan-Rocha S."/>
            <person name="Elkadiri S."/>
            <person name="Gnanaolivu R.D."/>
            <person name="Hernandez B."/>
            <person name="Javaid M."/>
            <person name="Jayaseelan J.C."/>
            <person name="Lee S."/>
            <person name="Li M."/>
            <person name="Ming W."/>
            <person name="Munidasa M."/>
            <person name="Muniz J."/>
            <person name="Nguyen L."/>
            <person name="Ongeri F."/>
            <person name="Osuji N."/>
            <person name="Pu L.-L."/>
            <person name="Puazo M."/>
            <person name="Qu C."/>
            <person name="Quiroz J."/>
            <person name="Raj R."/>
            <person name="Weissenberger G."/>
            <person name="Xin Y."/>
            <person name="Zou X."/>
            <person name="Han Y."/>
            <person name="Richards S."/>
            <person name="Worley K."/>
            <person name="Muzny D."/>
            <person name="Gibbs R."/>
        </authorList>
    </citation>
    <scope>NUCLEOTIDE SEQUENCE</scope>
    <source>
        <strain evidence="2">Sampled in the wild</strain>
    </source>
</reference>
<dbReference type="OrthoDB" id="10249365at2759"/>
<dbReference type="GO" id="GO:0016651">
    <property type="term" value="F:oxidoreductase activity, acting on NAD(P)H"/>
    <property type="evidence" value="ECO:0007669"/>
    <property type="project" value="InterPro"/>
</dbReference>
<accession>A0A8K0KL78</accession>
<evidence type="ECO:0000313" key="2">
    <source>
        <dbReference type="EMBL" id="KAG8237324.1"/>
    </source>
</evidence>